<dbReference type="Gene3D" id="2.30.29.30">
    <property type="entry name" value="Pleckstrin-homology domain (PH domain)/Phosphotyrosine-binding domain (PTB)"/>
    <property type="match status" value="2"/>
</dbReference>
<dbReference type="Pfam" id="PF08512">
    <property type="entry name" value="Rttp106-like_middle"/>
    <property type="match status" value="1"/>
</dbReference>
<dbReference type="GO" id="GO:0042393">
    <property type="term" value="F:histone binding"/>
    <property type="evidence" value="ECO:0007669"/>
    <property type="project" value="TreeGrafter"/>
</dbReference>
<name>A0AAE0ZA33_9GAST</name>
<evidence type="ECO:0000313" key="13">
    <source>
        <dbReference type="EMBL" id="KAK3764831.1"/>
    </source>
</evidence>
<feature type="compositionally biased region" description="Basic and acidic residues" evidence="11">
    <location>
        <begin position="645"/>
        <end position="660"/>
    </location>
</feature>
<evidence type="ECO:0000256" key="2">
    <source>
        <dbReference type="ARBA" id="ARBA00022454"/>
    </source>
</evidence>
<feature type="compositionally biased region" description="Low complexity" evidence="11">
    <location>
        <begin position="699"/>
        <end position="714"/>
    </location>
</feature>
<dbReference type="Pfam" id="PF17292">
    <property type="entry name" value="POB3_N"/>
    <property type="match status" value="1"/>
</dbReference>
<feature type="compositionally biased region" description="Gly residues" evidence="11">
    <location>
        <begin position="779"/>
        <end position="788"/>
    </location>
</feature>
<accession>A0AAE0ZA33</accession>
<dbReference type="GO" id="GO:0006260">
    <property type="term" value="P:DNA replication"/>
    <property type="evidence" value="ECO:0007669"/>
    <property type="project" value="UniProtKB-KW"/>
</dbReference>
<dbReference type="InterPro" id="IPR038167">
    <property type="entry name" value="SSRP1_sf"/>
</dbReference>
<feature type="compositionally biased region" description="Basic and acidic residues" evidence="11">
    <location>
        <begin position="449"/>
        <end position="464"/>
    </location>
</feature>
<feature type="compositionally biased region" description="Low complexity" evidence="11">
    <location>
        <begin position="492"/>
        <end position="510"/>
    </location>
</feature>
<feature type="compositionally biased region" description="Basic and acidic residues" evidence="11">
    <location>
        <begin position="611"/>
        <end position="637"/>
    </location>
</feature>
<dbReference type="GO" id="GO:0035101">
    <property type="term" value="C:FACT complex"/>
    <property type="evidence" value="ECO:0007669"/>
    <property type="project" value="TreeGrafter"/>
</dbReference>
<gene>
    <name evidence="13" type="ORF">RRG08_041250</name>
</gene>
<keyword evidence="6 10" id="KW-0804">Transcription</keyword>
<reference evidence="13" key="1">
    <citation type="journal article" date="2023" name="G3 (Bethesda)">
        <title>A reference genome for the long-term kleptoplast-retaining sea slug Elysia crispata morphotype clarki.</title>
        <authorList>
            <person name="Eastman K.E."/>
            <person name="Pendleton A.L."/>
            <person name="Shaikh M.A."/>
            <person name="Suttiyut T."/>
            <person name="Ogas R."/>
            <person name="Tomko P."/>
            <person name="Gavelis G."/>
            <person name="Widhalm J.R."/>
            <person name="Wisecaver J.H."/>
        </authorList>
    </citation>
    <scope>NUCLEOTIDE SEQUENCE</scope>
    <source>
        <strain evidence="13">ECLA1</strain>
    </source>
</reference>
<dbReference type="Pfam" id="PF03531">
    <property type="entry name" value="SSrecog"/>
    <property type="match status" value="1"/>
</dbReference>
<dbReference type="CDD" id="cd21994">
    <property type="entry name" value="HMG-box_SSRP1-like"/>
    <property type="match status" value="1"/>
</dbReference>
<dbReference type="Gene3D" id="2.30.29.150">
    <property type="match status" value="1"/>
</dbReference>
<dbReference type="PRINTS" id="PR00887">
    <property type="entry name" value="SSRCOGNITION"/>
</dbReference>
<dbReference type="PANTHER" id="PTHR45849">
    <property type="entry name" value="FACT COMPLEX SUBUNIT SSRP1"/>
    <property type="match status" value="1"/>
</dbReference>
<comment type="subcellular location">
    <subcellularLocation>
        <location evidence="10">Nucleus</location>
    </subcellularLocation>
    <subcellularLocation>
        <location evidence="10">Chromosome</location>
    </subcellularLocation>
</comment>
<sequence length="788" mass="88108">MGDFQEYPDVVQEIRGALNPGRLKLQEGSIYFKNLKTGKVDQFQTSDLQKVQWLKRARGYCLKFVLETSIHRFDGFKDNEFEKLAKFISNHYALSLEKVDPSLKGWNWGKSEFEANSLNFKVENNVAFEIPLSNVTNATPGKNEVTIEFHQNDDAAVSLMEVRFYIPPDPDSEKDSVAEFHKTVMENADVIEISGESICTLQEIQCLTPRGRYDLKLFPSFLQLHGKTFDYKIPYQTILRLFLLTHKDGRQMYFVVSLDPPIKQGQTRYHFLILLFQKEDEMQLELNLSEEEIESKYEGKLQKEMNGPEYEVISKVFKAITGRKITVPGSFESHHKAQAVSCSYKAATGLLYPLERGFIFVYKPPIHIRFDEVVNVNFARSAGSTRSFDFEVDTQNGASYTFVGVEKDEYGKLYDFVKGKNLRVKNIGDKGGKAVSYNEMSDSDEEGGDHDAYLERMKREGKDRDEDDSDDSSDESFNPGESGSEVAEEYDSNPPTTSDSDSDYSGASSDGNEEGSDAEERRRLREEKKKEKEERREQKRKEREEKEKAKASKPKPKKKKDDEVGGSRKRKAGKDKDPNKPKRPQSAYFIWLNEHREDIKEEFPGISVTDLSKKAGERWKEVTDKSEWEEKAKRAKADYQVAMEEYNRNKGSDSEDDSPKSKGKSSKSSKTSPKKKTKVEASSSAAGGGGSFKSKEYISSSGSNSDSGDAGSGSDSDKPLTKVAKKAKAKKAKESPEKAASASAGGSGSEEEEKPSSPAAGSDDEDKKDESGSAAGASGKEGSGSGSE</sequence>
<dbReference type="GO" id="GO:0003677">
    <property type="term" value="F:DNA binding"/>
    <property type="evidence" value="ECO:0007669"/>
    <property type="project" value="UniProtKB-UniRule"/>
</dbReference>
<dbReference type="Pfam" id="PF00505">
    <property type="entry name" value="HMG_box"/>
    <property type="match status" value="1"/>
</dbReference>
<dbReference type="SUPFAM" id="SSF47095">
    <property type="entry name" value="HMG-box"/>
    <property type="match status" value="1"/>
</dbReference>
<dbReference type="GO" id="GO:1902275">
    <property type="term" value="P:regulation of chromatin organization"/>
    <property type="evidence" value="ECO:0007669"/>
    <property type="project" value="TreeGrafter"/>
</dbReference>
<feature type="region of interest" description="Disordered" evidence="11">
    <location>
        <begin position="608"/>
        <end position="788"/>
    </location>
</feature>
<feature type="compositionally biased region" description="Basic residues" evidence="11">
    <location>
        <begin position="661"/>
        <end position="677"/>
    </location>
</feature>
<dbReference type="SMART" id="SM00398">
    <property type="entry name" value="HMG"/>
    <property type="match status" value="1"/>
</dbReference>
<keyword evidence="14" id="KW-1185">Reference proteome</keyword>
<dbReference type="Proteomes" id="UP001283361">
    <property type="component" value="Unassembled WGS sequence"/>
</dbReference>
<comment type="function">
    <text evidence="10">Component of the FACT complex, a general chromatin factor that acts to reorganize nucleosomes. The FACT complex is involved in multiple processes that require DNA as a template such as mRNA elongation, DNA replication and DNA repair. During transcription elongation the FACT complex acts as a histone chaperone that both destabilizes and restores nucleosomal structure. It facilitates the passage of RNA polymerase II and transcription by promoting the dissociation of one histone H2A-H2B dimer from the nucleosome, then subsequently promotes the reestablishment of the nucleosome following the passage of RNA polymerase II.</text>
</comment>
<dbReference type="InterPro" id="IPR024954">
    <property type="entry name" value="SSRP1_DD"/>
</dbReference>
<organism evidence="13 14">
    <name type="scientific">Elysia crispata</name>
    <name type="common">lettuce slug</name>
    <dbReference type="NCBI Taxonomy" id="231223"/>
    <lineage>
        <taxon>Eukaryota</taxon>
        <taxon>Metazoa</taxon>
        <taxon>Spiralia</taxon>
        <taxon>Lophotrochozoa</taxon>
        <taxon>Mollusca</taxon>
        <taxon>Gastropoda</taxon>
        <taxon>Heterobranchia</taxon>
        <taxon>Euthyneura</taxon>
        <taxon>Panpulmonata</taxon>
        <taxon>Sacoglossa</taxon>
        <taxon>Placobranchoidea</taxon>
        <taxon>Plakobranchidae</taxon>
        <taxon>Elysia</taxon>
    </lineage>
</organism>
<feature type="DNA-binding region" description="HMG box" evidence="9">
    <location>
        <begin position="581"/>
        <end position="647"/>
    </location>
</feature>
<dbReference type="AlphaFoldDB" id="A0AAE0ZA33"/>
<keyword evidence="2 10" id="KW-0158">Chromosome</keyword>
<dbReference type="InterPro" id="IPR000969">
    <property type="entry name" value="SSRP1/POB3"/>
</dbReference>
<keyword evidence="7 10" id="KW-0234">DNA repair</keyword>
<dbReference type="CDD" id="cd13230">
    <property type="entry name" value="PH1_SSRP1-like"/>
    <property type="match status" value="1"/>
</dbReference>
<evidence type="ECO:0000256" key="6">
    <source>
        <dbReference type="ARBA" id="ARBA00023163"/>
    </source>
</evidence>
<comment type="similarity">
    <text evidence="1 10">Belongs to the SSRP1 family.</text>
</comment>
<dbReference type="PROSITE" id="PS50118">
    <property type="entry name" value="HMG_BOX_2"/>
    <property type="match status" value="1"/>
</dbReference>
<dbReference type="InterPro" id="IPR048993">
    <property type="entry name" value="SSRP1-like_PH1"/>
</dbReference>
<evidence type="ECO:0000256" key="10">
    <source>
        <dbReference type="RuleBase" id="RU364013"/>
    </source>
</evidence>
<dbReference type="Gene3D" id="2.30.29.220">
    <property type="entry name" value="Structure-specific recognition protein (SSRP1)"/>
    <property type="match status" value="1"/>
</dbReference>
<dbReference type="Gene3D" id="1.10.30.10">
    <property type="entry name" value="High mobility group box domain"/>
    <property type="match status" value="1"/>
</dbReference>
<evidence type="ECO:0000256" key="5">
    <source>
        <dbReference type="ARBA" id="ARBA00023015"/>
    </source>
</evidence>
<keyword evidence="9" id="KW-0238">DNA-binding</keyword>
<evidence type="ECO:0000256" key="11">
    <source>
        <dbReference type="SAM" id="MobiDB-lite"/>
    </source>
</evidence>
<keyword evidence="5 10" id="KW-0805">Transcription regulation</keyword>
<keyword evidence="8 9" id="KW-0539">Nucleus</keyword>
<feature type="domain" description="HMG box" evidence="12">
    <location>
        <begin position="581"/>
        <end position="647"/>
    </location>
</feature>
<dbReference type="GO" id="GO:0006281">
    <property type="term" value="P:DNA repair"/>
    <property type="evidence" value="ECO:0007669"/>
    <property type="project" value="UniProtKB-KW"/>
</dbReference>
<evidence type="ECO:0000256" key="9">
    <source>
        <dbReference type="PROSITE-ProRule" id="PRU00267"/>
    </source>
</evidence>
<evidence type="ECO:0000313" key="14">
    <source>
        <dbReference type="Proteomes" id="UP001283361"/>
    </source>
</evidence>
<dbReference type="SMART" id="SM01287">
    <property type="entry name" value="Rtt106"/>
    <property type="match status" value="1"/>
</dbReference>
<dbReference type="InterPro" id="IPR009071">
    <property type="entry name" value="HMG_box_dom"/>
</dbReference>
<keyword evidence="4 10" id="KW-0227">DNA damage</keyword>
<dbReference type="GO" id="GO:0031491">
    <property type="term" value="F:nucleosome binding"/>
    <property type="evidence" value="ECO:0007669"/>
    <property type="project" value="TreeGrafter"/>
</dbReference>
<dbReference type="InterPro" id="IPR035417">
    <property type="entry name" value="SSRP1/POB3_N"/>
</dbReference>
<dbReference type="PANTHER" id="PTHR45849:SF1">
    <property type="entry name" value="FACT COMPLEX SUBUNIT SSRP1"/>
    <property type="match status" value="1"/>
</dbReference>
<dbReference type="InterPro" id="IPR050454">
    <property type="entry name" value="RTT106/SSRP1_HistChap/FACT"/>
</dbReference>
<feature type="compositionally biased region" description="Basic and acidic residues" evidence="11">
    <location>
        <begin position="518"/>
        <end position="550"/>
    </location>
</feature>
<proteinExistence type="inferred from homology"/>
<protein>
    <recommendedName>
        <fullName evidence="10">FACT complex subunit SSRP1</fullName>
    </recommendedName>
</protein>
<feature type="region of interest" description="Disordered" evidence="11">
    <location>
        <begin position="428"/>
        <end position="589"/>
    </location>
</feature>
<dbReference type="InterPro" id="IPR011993">
    <property type="entry name" value="PH-like_dom_sf"/>
</dbReference>
<evidence type="ECO:0000259" key="12">
    <source>
        <dbReference type="PROSITE" id="PS50118"/>
    </source>
</evidence>
<dbReference type="SUPFAM" id="SSF50729">
    <property type="entry name" value="PH domain-like"/>
    <property type="match status" value="1"/>
</dbReference>
<dbReference type="FunFam" id="2.30.29.30:FF:000098">
    <property type="entry name" value="Fact complex subunit ssrp1"/>
    <property type="match status" value="1"/>
</dbReference>
<dbReference type="InterPro" id="IPR013719">
    <property type="entry name" value="RTT106/SPT16-like_middle_dom"/>
</dbReference>
<dbReference type="Pfam" id="PF21103">
    <property type="entry name" value="PH1_SSRP1-like"/>
    <property type="match status" value="1"/>
</dbReference>
<comment type="caution">
    <text evidence="13">The sequence shown here is derived from an EMBL/GenBank/DDBJ whole genome shotgun (WGS) entry which is preliminary data.</text>
</comment>
<dbReference type="EMBL" id="JAWDGP010004377">
    <property type="protein sequence ID" value="KAK3764831.1"/>
    <property type="molecule type" value="Genomic_DNA"/>
</dbReference>
<keyword evidence="3 10" id="KW-0235">DNA replication</keyword>
<evidence type="ECO:0000256" key="3">
    <source>
        <dbReference type="ARBA" id="ARBA00022705"/>
    </source>
</evidence>
<feature type="compositionally biased region" description="Acidic residues" evidence="11">
    <location>
        <begin position="465"/>
        <end position="474"/>
    </location>
</feature>
<evidence type="ECO:0000256" key="8">
    <source>
        <dbReference type="ARBA" id="ARBA00023242"/>
    </source>
</evidence>
<evidence type="ECO:0000256" key="1">
    <source>
        <dbReference type="ARBA" id="ARBA00010060"/>
    </source>
</evidence>
<dbReference type="FunFam" id="2.30.29.150:FF:000001">
    <property type="entry name" value="Fact complex subunit ssrp1"/>
    <property type="match status" value="1"/>
</dbReference>
<evidence type="ECO:0000256" key="4">
    <source>
        <dbReference type="ARBA" id="ARBA00022763"/>
    </source>
</evidence>
<dbReference type="InterPro" id="IPR036910">
    <property type="entry name" value="HMG_box_dom_sf"/>
</dbReference>
<dbReference type="CDD" id="cd13231">
    <property type="entry name" value="PH2_SSRP1-like"/>
    <property type="match status" value="1"/>
</dbReference>
<evidence type="ECO:0000256" key="7">
    <source>
        <dbReference type="ARBA" id="ARBA00023204"/>
    </source>
</evidence>
<dbReference type="FunFam" id="2.30.29.30:FF:000119">
    <property type="entry name" value="FACT complex subunit SSRP1"/>
    <property type="match status" value="1"/>
</dbReference>